<accession>A0ABC8QYV7</accession>
<feature type="compositionally biased region" description="Basic and acidic residues" evidence="1">
    <location>
        <begin position="1"/>
        <end position="31"/>
    </location>
</feature>
<keyword evidence="3" id="KW-1185">Reference proteome</keyword>
<proteinExistence type="predicted"/>
<reference evidence="2 3" key="1">
    <citation type="submission" date="2024-02" db="EMBL/GenBank/DDBJ databases">
        <authorList>
            <person name="Vignale AGUSTIN F."/>
            <person name="Sosa J E."/>
            <person name="Modenutti C."/>
        </authorList>
    </citation>
    <scope>NUCLEOTIDE SEQUENCE [LARGE SCALE GENOMIC DNA]</scope>
</reference>
<feature type="region of interest" description="Disordered" evidence="1">
    <location>
        <begin position="1"/>
        <end position="39"/>
    </location>
</feature>
<sequence>MHGEGDYLLADDLKPEAGKRMEKGKETEKGWKIVKGRGGAVNKQERIQISVDPKTVKDPSKQVGSERGTGFISEGRFNVLREGVGSGEVGGNNGGDGFRVLNTDLEKQGGLEKGVSLSEPQSFLVKGISSFEFQGGLNRQMRLESDQRNLESLGAINEGAVEKAVDGSDSCEETKESESFGNQKRGGEGLDDLEGENKLSASSSSSPENRELSLSNLKEMEIEVGKEHFSVRGLNKQVSISSNSSFLVDRQYEARKMMDFSLDDISGLVRNRVPPGKGFMSDQESLKDWAELSENYEEVCK</sequence>
<evidence type="ECO:0000313" key="3">
    <source>
        <dbReference type="Proteomes" id="UP001642360"/>
    </source>
</evidence>
<dbReference type="EMBL" id="CAUOFW020000759">
    <property type="protein sequence ID" value="CAK9136530.1"/>
    <property type="molecule type" value="Genomic_DNA"/>
</dbReference>
<feature type="region of interest" description="Disordered" evidence="1">
    <location>
        <begin position="154"/>
        <end position="212"/>
    </location>
</feature>
<gene>
    <name evidence="2" type="ORF">ILEXP_LOCUS3513</name>
</gene>
<evidence type="ECO:0000256" key="1">
    <source>
        <dbReference type="SAM" id="MobiDB-lite"/>
    </source>
</evidence>
<protein>
    <submittedName>
        <fullName evidence="2">Uncharacterized protein</fullName>
    </submittedName>
</protein>
<evidence type="ECO:0000313" key="2">
    <source>
        <dbReference type="EMBL" id="CAK9136530.1"/>
    </source>
</evidence>
<dbReference type="Proteomes" id="UP001642360">
    <property type="component" value="Unassembled WGS sequence"/>
</dbReference>
<dbReference type="AlphaFoldDB" id="A0ABC8QYV7"/>
<feature type="compositionally biased region" description="Low complexity" evidence="1">
    <location>
        <begin position="198"/>
        <end position="212"/>
    </location>
</feature>
<comment type="caution">
    <text evidence="2">The sequence shown here is derived from an EMBL/GenBank/DDBJ whole genome shotgun (WGS) entry which is preliminary data.</text>
</comment>
<feature type="compositionally biased region" description="Basic and acidic residues" evidence="1">
    <location>
        <begin position="160"/>
        <end position="178"/>
    </location>
</feature>
<organism evidence="2 3">
    <name type="scientific">Ilex paraguariensis</name>
    <name type="common">yerba mate</name>
    <dbReference type="NCBI Taxonomy" id="185542"/>
    <lineage>
        <taxon>Eukaryota</taxon>
        <taxon>Viridiplantae</taxon>
        <taxon>Streptophyta</taxon>
        <taxon>Embryophyta</taxon>
        <taxon>Tracheophyta</taxon>
        <taxon>Spermatophyta</taxon>
        <taxon>Magnoliopsida</taxon>
        <taxon>eudicotyledons</taxon>
        <taxon>Gunneridae</taxon>
        <taxon>Pentapetalae</taxon>
        <taxon>asterids</taxon>
        <taxon>campanulids</taxon>
        <taxon>Aquifoliales</taxon>
        <taxon>Aquifoliaceae</taxon>
        <taxon>Ilex</taxon>
    </lineage>
</organism>
<name>A0ABC8QYV7_9AQUA</name>